<name>A0ABV9KNH4_9RHOB</name>
<organism evidence="2 3">
    <name type="scientific">Seohaeicola nanhaiensis</name>
    <dbReference type="NCBI Taxonomy" id="1387282"/>
    <lineage>
        <taxon>Bacteria</taxon>
        <taxon>Pseudomonadati</taxon>
        <taxon>Pseudomonadota</taxon>
        <taxon>Alphaproteobacteria</taxon>
        <taxon>Rhodobacterales</taxon>
        <taxon>Roseobacteraceae</taxon>
        <taxon>Seohaeicola</taxon>
    </lineage>
</organism>
<protein>
    <recommendedName>
        <fullName evidence="4">Transporter</fullName>
    </recommendedName>
</protein>
<evidence type="ECO:0008006" key="4">
    <source>
        <dbReference type="Google" id="ProtNLM"/>
    </source>
</evidence>
<keyword evidence="3" id="KW-1185">Reference proteome</keyword>
<dbReference type="EMBL" id="JBHSGI010000033">
    <property type="protein sequence ID" value="MFC4671513.1"/>
    <property type="molecule type" value="Genomic_DNA"/>
</dbReference>
<evidence type="ECO:0000313" key="3">
    <source>
        <dbReference type="Proteomes" id="UP001595973"/>
    </source>
</evidence>
<dbReference type="RefSeq" id="WP_380722117.1">
    <property type="nucleotide sequence ID" value="NZ_JBHSGI010000033.1"/>
</dbReference>
<keyword evidence="1" id="KW-0732">Signal</keyword>
<sequence length="280" mass="29744">MRLPRLFAAAIAAMLALPLCAQSIRHISLPEAQAIDPATLSDAELLDLLERLEQGRAPMMRRVSMFGIPTGFGAPRGLWFVSAATTNRRDRRTLGDWDASFAVGFGLGDPVNGIGVTPIIDITSVSGFHFAESGKVGVKLSREVAFGPNWRGAVGLDLDNLLTWGDSRVLDVETTLSVSAVRGGGRGWRYPVMLSAGYGTGVKTGTNDPGWFAGAGVGLSDSYGLSLGWYGDEAIGGVNIWTGRNKNLQISLGVGDITNNVDGRRLLVGASFARPFRNAH</sequence>
<dbReference type="Proteomes" id="UP001595973">
    <property type="component" value="Unassembled WGS sequence"/>
</dbReference>
<proteinExistence type="predicted"/>
<reference evidence="3" key="1">
    <citation type="journal article" date="2019" name="Int. J. Syst. Evol. Microbiol.">
        <title>The Global Catalogue of Microorganisms (GCM) 10K type strain sequencing project: providing services to taxonomists for standard genome sequencing and annotation.</title>
        <authorList>
            <consortium name="The Broad Institute Genomics Platform"/>
            <consortium name="The Broad Institute Genome Sequencing Center for Infectious Disease"/>
            <person name="Wu L."/>
            <person name="Ma J."/>
        </authorList>
    </citation>
    <scope>NUCLEOTIDE SEQUENCE [LARGE SCALE GENOMIC DNA]</scope>
    <source>
        <strain evidence="3">CGMCC 4.7283</strain>
    </source>
</reference>
<comment type="caution">
    <text evidence="2">The sequence shown here is derived from an EMBL/GenBank/DDBJ whole genome shotgun (WGS) entry which is preliminary data.</text>
</comment>
<feature type="signal peptide" evidence="1">
    <location>
        <begin position="1"/>
        <end position="21"/>
    </location>
</feature>
<evidence type="ECO:0000313" key="2">
    <source>
        <dbReference type="EMBL" id="MFC4671513.1"/>
    </source>
</evidence>
<evidence type="ECO:0000256" key="1">
    <source>
        <dbReference type="SAM" id="SignalP"/>
    </source>
</evidence>
<accession>A0ABV9KNH4</accession>
<feature type="chain" id="PRO_5046871279" description="Transporter" evidence="1">
    <location>
        <begin position="22"/>
        <end position="280"/>
    </location>
</feature>
<gene>
    <name evidence="2" type="ORF">ACFO5X_23370</name>
</gene>